<keyword evidence="3" id="KW-1185">Reference proteome</keyword>
<evidence type="ECO:0000313" key="2">
    <source>
        <dbReference type="EMBL" id="TVZ02479.1"/>
    </source>
</evidence>
<proteinExistence type="predicted"/>
<dbReference type="GO" id="GO:0016853">
    <property type="term" value="F:isomerase activity"/>
    <property type="evidence" value="ECO:0007669"/>
    <property type="project" value="UniProtKB-KW"/>
</dbReference>
<dbReference type="RefSeq" id="WP_145857527.1">
    <property type="nucleotide sequence ID" value="NZ_RPFW01000005.1"/>
</dbReference>
<organism evidence="2 3">
    <name type="scientific">Trebonia kvetii</name>
    <dbReference type="NCBI Taxonomy" id="2480626"/>
    <lineage>
        <taxon>Bacteria</taxon>
        <taxon>Bacillati</taxon>
        <taxon>Actinomycetota</taxon>
        <taxon>Actinomycetes</taxon>
        <taxon>Streptosporangiales</taxon>
        <taxon>Treboniaceae</taxon>
        <taxon>Trebonia</taxon>
    </lineage>
</organism>
<dbReference type="PANTHER" id="PTHR12110:SF52">
    <property type="entry name" value="XYLOSE ISOMERASE"/>
    <property type="match status" value="1"/>
</dbReference>
<protein>
    <submittedName>
        <fullName evidence="2">Sugar phosphate isomerase/epimerase</fullName>
    </submittedName>
</protein>
<dbReference type="PANTHER" id="PTHR12110">
    <property type="entry name" value="HYDROXYPYRUVATE ISOMERASE"/>
    <property type="match status" value="1"/>
</dbReference>
<comment type="caution">
    <text evidence="2">The sequence shown here is derived from an EMBL/GenBank/DDBJ whole genome shotgun (WGS) entry which is preliminary data.</text>
</comment>
<name>A0A6P2BTP4_9ACTN</name>
<evidence type="ECO:0000313" key="3">
    <source>
        <dbReference type="Proteomes" id="UP000460272"/>
    </source>
</evidence>
<dbReference type="Gene3D" id="3.20.20.150">
    <property type="entry name" value="Divalent-metal-dependent TIM barrel enzymes"/>
    <property type="match status" value="1"/>
</dbReference>
<keyword evidence="2" id="KW-0413">Isomerase</keyword>
<dbReference type="EMBL" id="RPFW01000005">
    <property type="protein sequence ID" value="TVZ02479.1"/>
    <property type="molecule type" value="Genomic_DNA"/>
</dbReference>
<dbReference type="Proteomes" id="UP000460272">
    <property type="component" value="Unassembled WGS sequence"/>
</dbReference>
<dbReference type="Pfam" id="PF01261">
    <property type="entry name" value="AP_endonuc_2"/>
    <property type="match status" value="1"/>
</dbReference>
<feature type="domain" description="Xylose isomerase-like TIM barrel" evidence="1">
    <location>
        <begin position="29"/>
        <end position="261"/>
    </location>
</feature>
<evidence type="ECO:0000259" key="1">
    <source>
        <dbReference type="Pfam" id="PF01261"/>
    </source>
</evidence>
<dbReference type="SUPFAM" id="SSF51658">
    <property type="entry name" value="Xylose isomerase-like"/>
    <property type="match status" value="1"/>
</dbReference>
<dbReference type="OrthoDB" id="9780241at2"/>
<dbReference type="InterPro" id="IPR036237">
    <property type="entry name" value="Xyl_isomerase-like_sf"/>
</dbReference>
<dbReference type="InterPro" id="IPR013022">
    <property type="entry name" value="Xyl_isomerase-like_TIM-brl"/>
</dbReference>
<gene>
    <name evidence="2" type="ORF">EAS64_27180</name>
</gene>
<dbReference type="InterPro" id="IPR050312">
    <property type="entry name" value="IolE/XylAMocC-like"/>
</dbReference>
<accession>A0A6P2BTP4</accession>
<dbReference type="AlphaFoldDB" id="A0A6P2BTP4"/>
<reference evidence="2 3" key="1">
    <citation type="submission" date="2018-11" db="EMBL/GenBank/DDBJ databases">
        <title>Trebonia kvetii gen.nov., sp.nov., a novel acidophilic actinobacterium, and proposal of the new actinobacterial family Treboniaceae fam. nov.</title>
        <authorList>
            <person name="Rapoport D."/>
            <person name="Sagova-Mareckova M."/>
            <person name="Sedlacek I."/>
            <person name="Provaznik J."/>
            <person name="Kralova S."/>
            <person name="Pavlinic D."/>
            <person name="Benes V."/>
            <person name="Kopecky J."/>
        </authorList>
    </citation>
    <scope>NUCLEOTIDE SEQUENCE [LARGE SCALE GENOMIC DNA]</scope>
    <source>
        <strain evidence="2 3">15Tr583</strain>
    </source>
</reference>
<sequence>MHQKVSVSGLCFPELPAPEAIEAIAGLGVASASLTGAKVRAAGAEVVAAAARRHGVKIVTTTGTLAINLSSVAASAESRQLVEKDIDLAAAVGAATMYGLTGPRTSARWDACADAYVNAIGDLAGYAAARGVTLAIEPTSWLYSDLTFIHTFHDALLVAPRAGMGICLDAFHVWTEAGLREEIGEHASLIAHVQVSDMTRGSRSLPCRTVPGAGDVPLAAVVQWLLDAGYSGVFDLELNGPAIDAIGHHAAAAQSANWLDKLLEELGA</sequence>